<evidence type="ECO:0000313" key="6">
    <source>
        <dbReference type="Proteomes" id="UP000053690"/>
    </source>
</evidence>
<dbReference type="InterPro" id="IPR009057">
    <property type="entry name" value="Homeodomain-like_sf"/>
</dbReference>
<sequence>MVEEMASAKALRTILRRHDLPLSVLCAPDRRIPLAKMIRVIEAAGRTVGCDEFGVQLGARTTAQHYGPWAGFAYCAPNLGQALKRVCATLPAHEIGSRMYLAEHKDHLVWCYESGLAKVETVRHFTDHLFETVLVFFRGFLGANWRPDWVEVDYDQPAKIDRLEALVDAKILFGRPNFGVAVRKTDLEARLVSGLPFTRPLLSLDLKTSQDRTNAERCDGLLEVIDLRLMDGEVDLDGCAKVIDIGPRTLQRKLAKRGLTYQDLLENARRRRAIAFLSETDLPVKTIAMELGYTEPENFTRAFRKWQNVTPTDFRSKAVDTS</sequence>
<dbReference type="GO" id="GO:0000976">
    <property type="term" value="F:transcription cis-regulatory region binding"/>
    <property type="evidence" value="ECO:0007669"/>
    <property type="project" value="TreeGrafter"/>
</dbReference>
<dbReference type="GO" id="GO:0005829">
    <property type="term" value="C:cytosol"/>
    <property type="evidence" value="ECO:0007669"/>
    <property type="project" value="TreeGrafter"/>
</dbReference>
<organism evidence="5 6">
    <name type="scientific">Ruegeria profundi</name>
    <dbReference type="NCBI Taxonomy" id="1685378"/>
    <lineage>
        <taxon>Bacteria</taxon>
        <taxon>Pseudomonadati</taxon>
        <taxon>Pseudomonadota</taxon>
        <taxon>Alphaproteobacteria</taxon>
        <taxon>Rhodobacterales</taxon>
        <taxon>Roseobacteraceae</taxon>
        <taxon>Ruegeria</taxon>
    </lineage>
</organism>
<evidence type="ECO:0000259" key="4">
    <source>
        <dbReference type="PROSITE" id="PS01124"/>
    </source>
</evidence>
<evidence type="ECO:0000256" key="3">
    <source>
        <dbReference type="ARBA" id="ARBA00023163"/>
    </source>
</evidence>
<gene>
    <name evidence="5" type="ORF">AVO44_18130</name>
</gene>
<keyword evidence="1" id="KW-0805">Transcription regulation</keyword>
<dbReference type="GO" id="GO:0003700">
    <property type="term" value="F:DNA-binding transcription factor activity"/>
    <property type="evidence" value="ECO:0007669"/>
    <property type="project" value="InterPro"/>
</dbReference>
<dbReference type="PROSITE" id="PS01124">
    <property type="entry name" value="HTH_ARAC_FAMILY_2"/>
    <property type="match status" value="1"/>
</dbReference>
<dbReference type="Pfam" id="PF12625">
    <property type="entry name" value="Arabinose_bd"/>
    <property type="match status" value="1"/>
</dbReference>
<dbReference type="InterPro" id="IPR032687">
    <property type="entry name" value="AraC-type_N"/>
</dbReference>
<dbReference type="SMART" id="SM00342">
    <property type="entry name" value="HTH_ARAC"/>
    <property type="match status" value="1"/>
</dbReference>
<dbReference type="PANTHER" id="PTHR47894:SF4">
    <property type="entry name" value="HTH-TYPE TRANSCRIPTIONAL REGULATOR GADX"/>
    <property type="match status" value="1"/>
</dbReference>
<proteinExistence type="predicted"/>
<protein>
    <recommendedName>
        <fullName evidence="4">HTH araC/xylS-type domain-containing protein</fullName>
    </recommendedName>
</protein>
<dbReference type="Pfam" id="PF12833">
    <property type="entry name" value="HTH_18"/>
    <property type="match status" value="1"/>
</dbReference>
<dbReference type="Proteomes" id="UP000053690">
    <property type="component" value="Unassembled WGS sequence"/>
</dbReference>
<dbReference type="InterPro" id="IPR018060">
    <property type="entry name" value="HTH_AraC"/>
</dbReference>
<dbReference type="AlphaFoldDB" id="A0A0X3TNE2"/>
<keyword evidence="3" id="KW-0804">Transcription</keyword>
<evidence type="ECO:0000256" key="2">
    <source>
        <dbReference type="ARBA" id="ARBA00023125"/>
    </source>
</evidence>
<dbReference type="SUPFAM" id="SSF46689">
    <property type="entry name" value="Homeodomain-like"/>
    <property type="match status" value="1"/>
</dbReference>
<keyword evidence="2" id="KW-0238">DNA-binding</keyword>
<name>A0A0X3TNE2_9RHOB</name>
<reference evidence="6" key="1">
    <citation type="submission" date="2015-12" db="EMBL/GenBank/DDBJ databases">
        <authorList>
            <person name="Zhang G."/>
            <person name="Stingl U."/>
        </authorList>
    </citation>
    <scope>NUCLEOTIDE SEQUENCE [LARGE SCALE GENOMIC DNA]</scope>
    <source>
        <strain evidence="6">ZGT108</strain>
    </source>
</reference>
<dbReference type="InterPro" id="IPR020449">
    <property type="entry name" value="Tscrpt_reg_AraC-type_HTH"/>
</dbReference>
<feature type="domain" description="HTH araC/xylS-type" evidence="4">
    <location>
        <begin position="219"/>
        <end position="317"/>
    </location>
</feature>
<dbReference type="STRING" id="1685378.AVO44_18130"/>
<dbReference type="Gene3D" id="1.10.10.60">
    <property type="entry name" value="Homeodomain-like"/>
    <property type="match status" value="1"/>
</dbReference>
<dbReference type="PRINTS" id="PR00032">
    <property type="entry name" value="HTHARAC"/>
</dbReference>
<dbReference type="EMBL" id="LQBP01000011">
    <property type="protein sequence ID" value="KUJ77295.1"/>
    <property type="molecule type" value="Genomic_DNA"/>
</dbReference>
<keyword evidence="6" id="KW-1185">Reference proteome</keyword>
<dbReference type="PANTHER" id="PTHR47894">
    <property type="entry name" value="HTH-TYPE TRANSCRIPTIONAL REGULATOR GADX"/>
    <property type="match status" value="1"/>
</dbReference>
<accession>A0A0X3TNE2</accession>
<evidence type="ECO:0000313" key="5">
    <source>
        <dbReference type="EMBL" id="KUJ77295.1"/>
    </source>
</evidence>
<evidence type="ECO:0000256" key="1">
    <source>
        <dbReference type="ARBA" id="ARBA00023015"/>
    </source>
</evidence>
<comment type="caution">
    <text evidence="5">The sequence shown here is derived from an EMBL/GenBank/DDBJ whole genome shotgun (WGS) entry which is preliminary data.</text>
</comment>